<protein>
    <recommendedName>
        <fullName evidence="3">XRE family transcriptional regulator</fullName>
    </recommendedName>
</protein>
<sequence length="443" mass="48926">MSLLKAHRLGRGWSARQAIEELEFLCEQQSLGLPRASIDLLNAWENNRARPRPQTIDLLARLYRANAVRLGLAADYCEDQGGQKVVVVGPGQPDETVHLEDTGDDTERRALFHQAMLLGTPNGRFFAEVEGTRHDIDRTLAAGSVTEDQLDRLDEQVLRYRREYMTTPPMPMLCRVMLEISDVRRLSAARQPSSVQRRLLTATTMLALLSADALMKLGDTRQAHSWYGTARASSDDVGDLRLRALVRAQQTMLLYYYGDLNETVRLAREARMLAGSAPSSPAALAAAAEARALARMGDGKAARLALAEAEQIFARMRGMSQDDLAFVFTEKRMKFYRTGTLIELGDADDFDGLDGFSSGFHTIDPALIQLDQASHLARHGDHEEACRIAADALGQVPAEHRTSIVVTRAKALLADVDPGLPAVRHLRQVLSESSSRLALDSRL</sequence>
<gene>
    <name evidence="1" type="ORF">Pmi06nite_23990</name>
</gene>
<evidence type="ECO:0000313" key="2">
    <source>
        <dbReference type="Proteomes" id="UP000650628"/>
    </source>
</evidence>
<dbReference type="EMBL" id="BOOO01000013">
    <property type="protein sequence ID" value="GII28957.1"/>
    <property type="molecule type" value="Genomic_DNA"/>
</dbReference>
<dbReference type="InterPro" id="IPR001387">
    <property type="entry name" value="Cro/C1-type_HTH"/>
</dbReference>
<comment type="caution">
    <text evidence="1">The sequence shown here is derived from an EMBL/GenBank/DDBJ whole genome shotgun (WGS) entry which is preliminary data.</text>
</comment>
<evidence type="ECO:0008006" key="3">
    <source>
        <dbReference type="Google" id="ProtNLM"/>
    </source>
</evidence>
<dbReference type="Proteomes" id="UP000650628">
    <property type="component" value="Unassembled WGS sequence"/>
</dbReference>
<reference evidence="1 2" key="1">
    <citation type="submission" date="2021-01" db="EMBL/GenBank/DDBJ databases">
        <title>Whole genome shotgun sequence of Planotetraspora mira NBRC 15435.</title>
        <authorList>
            <person name="Komaki H."/>
            <person name="Tamura T."/>
        </authorList>
    </citation>
    <scope>NUCLEOTIDE SEQUENCE [LARGE SCALE GENOMIC DNA]</scope>
    <source>
        <strain evidence="1 2">NBRC 15435</strain>
    </source>
</reference>
<accession>A0A8J3X5N8</accession>
<name>A0A8J3X5N8_9ACTN</name>
<evidence type="ECO:0000313" key="1">
    <source>
        <dbReference type="EMBL" id="GII28957.1"/>
    </source>
</evidence>
<dbReference type="AlphaFoldDB" id="A0A8J3X5N8"/>
<dbReference type="CDD" id="cd00093">
    <property type="entry name" value="HTH_XRE"/>
    <property type="match status" value="1"/>
</dbReference>
<keyword evidence="2" id="KW-1185">Reference proteome</keyword>
<organism evidence="1 2">
    <name type="scientific">Planotetraspora mira</name>
    <dbReference type="NCBI Taxonomy" id="58121"/>
    <lineage>
        <taxon>Bacteria</taxon>
        <taxon>Bacillati</taxon>
        <taxon>Actinomycetota</taxon>
        <taxon>Actinomycetes</taxon>
        <taxon>Streptosporangiales</taxon>
        <taxon>Streptosporangiaceae</taxon>
        <taxon>Planotetraspora</taxon>
    </lineage>
</organism>
<proteinExistence type="predicted"/>